<comment type="caution">
    <text evidence="2">The sequence shown here is derived from an EMBL/GenBank/DDBJ whole genome shotgun (WGS) entry which is preliminary data.</text>
</comment>
<evidence type="ECO:0000313" key="2">
    <source>
        <dbReference type="EMBL" id="RGJ08085.1"/>
    </source>
</evidence>
<proteinExistence type="predicted"/>
<evidence type="ECO:0000313" key="4">
    <source>
        <dbReference type="Proteomes" id="UP000263014"/>
    </source>
</evidence>
<evidence type="ECO:0000313" key="1">
    <source>
        <dbReference type="EMBL" id="RGD69675.1"/>
    </source>
</evidence>
<organism evidence="2 4">
    <name type="scientific">Hungatella hathewayi</name>
    <dbReference type="NCBI Taxonomy" id="154046"/>
    <lineage>
        <taxon>Bacteria</taxon>
        <taxon>Bacillati</taxon>
        <taxon>Bacillota</taxon>
        <taxon>Clostridia</taxon>
        <taxon>Lachnospirales</taxon>
        <taxon>Lachnospiraceae</taxon>
        <taxon>Hungatella</taxon>
    </lineage>
</organism>
<accession>A0A374PDG5</accession>
<gene>
    <name evidence="1" type="ORF">DWX31_16630</name>
    <name evidence="2" type="ORF">DXD79_01380</name>
</gene>
<dbReference type="EMBL" id="QTJW01000010">
    <property type="protein sequence ID" value="RGD69675.1"/>
    <property type="molecule type" value="Genomic_DNA"/>
</dbReference>
<reference evidence="3 4" key="1">
    <citation type="submission" date="2018-08" db="EMBL/GenBank/DDBJ databases">
        <title>A genome reference for cultivated species of the human gut microbiota.</title>
        <authorList>
            <person name="Zou Y."/>
            <person name="Xue W."/>
            <person name="Luo G."/>
        </authorList>
    </citation>
    <scope>NUCLEOTIDE SEQUENCE [LARGE SCALE GENOMIC DNA]</scope>
    <source>
        <strain evidence="1 3">AF19-13AC</strain>
        <strain evidence="2 4">TM09-12</strain>
    </source>
</reference>
<dbReference type="Proteomes" id="UP000263014">
    <property type="component" value="Unassembled WGS sequence"/>
</dbReference>
<evidence type="ECO:0000313" key="3">
    <source>
        <dbReference type="Proteomes" id="UP000261023"/>
    </source>
</evidence>
<dbReference type="AlphaFoldDB" id="A0A374PDG5"/>
<name>A0A374PDG5_9FIRM</name>
<sequence length="76" mass="8513">MLSYEVFVSIYKNITRFYAKCQNDYATPKFLWGGGGGEEDRLLVSSAAGTKAGRQEKRADRANYGELLKDFSSMCT</sequence>
<protein>
    <submittedName>
        <fullName evidence="2">Uncharacterized protein</fullName>
    </submittedName>
</protein>
<dbReference type="EMBL" id="QSON01000001">
    <property type="protein sequence ID" value="RGJ08085.1"/>
    <property type="molecule type" value="Genomic_DNA"/>
</dbReference>
<dbReference type="Proteomes" id="UP000261023">
    <property type="component" value="Unassembled WGS sequence"/>
</dbReference>